<protein>
    <submittedName>
        <fullName evidence="3">Uncharacterized protein</fullName>
    </submittedName>
</protein>
<name>A0A1B9G2J0_9TREE</name>
<accession>A0A1B9G2J0</accession>
<dbReference type="EMBL" id="KI894021">
    <property type="protein sequence ID" value="OCF25236.1"/>
    <property type="molecule type" value="Genomic_DNA"/>
</dbReference>
<gene>
    <name evidence="3" type="ORF">I302_05049</name>
</gene>
<evidence type="ECO:0000256" key="1">
    <source>
        <dbReference type="SAM" id="Coils"/>
    </source>
</evidence>
<feature type="region of interest" description="Disordered" evidence="2">
    <location>
        <begin position="100"/>
        <end position="122"/>
    </location>
</feature>
<reference evidence="3" key="2">
    <citation type="submission" date="2014-01" db="EMBL/GenBank/DDBJ databases">
        <title>Evolution of pathogenesis and genome organization in the Tremellales.</title>
        <authorList>
            <person name="Cuomo C."/>
            <person name="Litvintseva A."/>
            <person name="Heitman J."/>
            <person name="Chen Y."/>
            <person name="Sun S."/>
            <person name="Springer D."/>
            <person name="Dromer F."/>
            <person name="Young S."/>
            <person name="Zeng Q."/>
            <person name="Chapman S."/>
            <person name="Gujja S."/>
            <person name="Saif S."/>
            <person name="Birren B."/>
        </authorList>
    </citation>
    <scope>NUCLEOTIDE SEQUENCE</scope>
    <source>
        <strain evidence="3">CBS 10118</strain>
    </source>
</reference>
<feature type="region of interest" description="Disordered" evidence="2">
    <location>
        <begin position="1"/>
        <end position="55"/>
    </location>
</feature>
<feature type="compositionally biased region" description="Low complexity" evidence="2">
    <location>
        <begin position="22"/>
        <end position="33"/>
    </location>
</feature>
<dbReference type="AlphaFoldDB" id="A0A1B9G2J0"/>
<reference evidence="3" key="1">
    <citation type="submission" date="2013-07" db="EMBL/GenBank/DDBJ databases">
        <title>The Genome Sequence of Cryptococcus bestiolae CBS10118.</title>
        <authorList>
            <consortium name="The Broad Institute Genome Sequencing Platform"/>
            <person name="Cuomo C."/>
            <person name="Litvintseva A."/>
            <person name="Chen Y."/>
            <person name="Heitman J."/>
            <person name="Sun S."/>
            <person name="Springer D."/>
            <person name="Dromer F."/>
            <person name="Young S.K."/>
            <person name="Zeng Q."/>
            <person name="Gargeya S."/>
            <person name="Fitzgerald M."/>
            <person name="Abouelleil A."/>
            <person name="Alvarado L."/>
            <person name="Berlin A.M."/>
            <person name="Chapman S.B."/>
            <person name="Dewar J."/>
            <person name="Goldberg J."/>
            <person name="Griggs A."/>
            <person name="Gujja S."/>
            <person name="Hansen M."/>
            <person name="Howarth C."/>
            <person name="Imamovic A."/>
            <person name="Larimer J."/>
            <person name="McCowan C."/>
            <person name="Murphy C."/>
            <person name="Pearson M."/>
            <person name="Priest M."/>
            <person name="Roberts A."/>
            <person name="Saif S."/>
            <person name="Shea T."/>
            <person name="Sykes S."/>
            <person name="Wortman J."/>
            <person name="Nusbaum C."/>
            <person name="Birren B."/>
        </authorList>
    </citation>
    <scope>NUCLEOTIDE SEQUENCE [LARGE SCALE GENOMIC DNA]</scope>
    <source>
        <strain evidence="3">CBS 10118</strain>
    </source>
</reference>
<dbReference type="OrthoDB" id="10616881at2759"/>
<organism evidence="3">
    <name type="scientific">Kwoniella bestiolae CBS 10118</name>
    <dbReference type="NCBI Taxonomy" id="1296100"/>
    <lineage>
        <taxon>Eukaryota</taxon>
        <taxon>Fungi</taxon>
        <taxon>Dikarya</taxon>
        <taxon>Basidiomycota</taxon>
        <taxon>Agaricomycotina</taxon>
        <taxon>Tremellomycetes</taxon>
        <taxon>Tremellales</taxon>
        <taxon>Cryptococcaceae</taxon>
        <taxon>Kwoniella</taxon>
    </lineage>
</organism>
<dbReference type="RefSeq" id="XP_019046306.2">
    <property type="nucleotide sequence ID" value="XM_019191676.2"/>
</dbReference>
<evidence type="ECO:0000313" key="3">
    <source>
        <dbReference type="EMBL" id="OCF25236.1"/>
    </source>
</evidence>
<evidence type="ECO:0000256" key="2">
    <source>
        <dbReference type="SAM" id="MobiDB-lite"/>
    </source>
</evidence>
<keyword evidence="1" id="KW-0175">Coiled coil</keyword>
<feature type="region of interest" description="Disordered" evidence="2">
    <location>
        <begin position="132"/>
        <end position="151"/>
    </location>
</feature>
<dbReference type="GeneID" id="30209448"/>
<dbReference type="KEGG" id="kbi:30209448"/>
<proteinExistence type="predicted"/>
<feature type="compositionally biased region" description="Pro residues" evidence="2">
    <location>
        <begin position="100"/>
        <end position="118"/>
    </location>
</feature>
<feature type="coiled-coil region" evidence="1">
    <location>
        <begin position="354"/>
        <end position="381"/>
    </location>
</feature>
<feature type="region of interest" description="Disordered" evidence="2">
    <location>
        <begin position="323"/>
        <end position="347"/>
    </location>
</feature>
<sequence>MSPAPQLVFKRYPTPILKKSSPLNPNPTRINPIIPEPPSPSFSNLSSPSPSPSPTLTIEDLLSATFSETRSYFSLDTFPPAFSQRVQAYVLPTINIVPPSPTAAPTNHPPSPSAPPPANVRGDLTREWITSDYEDELPPPPTTSSPLGHGVPDRGNNTLIRHMKRVHPVEYPEDIPSSSSRSNATPYVYEHYETPGLGKRSGKARNMGRCGSLDTEIDSLKGREKPVLRDRASSAPPKMSSGSFTPDPSSNLGSNSISPISFINLSTQRGRAIGTSTSSRDQPVTPSGTTTIVNILDTSSPPATLGLASDISHVVSSNVSHDVHVPPSIPRPSTGGNLGTNPSQADDRTKDELIESLLAENESLRSTLDEWFSENQRLKRKWDKLNEHAYYMVCGIENQDIESPILSLCAVHPAPSPTGVYGPYDGPGEYRKPLYELADAVGSLYPTNMESLDGDVGVREMFSRALQLFMAQYHGEIDIPFKDININWIKLFTPPDTLWLFVHTANEVLSLHLREVMGLMRDACEGGIKAVVLGLMLDKIGDRELIRRRREEVRWRVWSVRQRMIFEGNGRVLMDSTSTGTGSSHEEVNDDDFLGSDLTRVSWVEIRRSLERGGQERKE</sequence>
<feature type="compositionally biased region" description="Polar residues" evidence="2">
    <location>
        <begin position="240"/>
        <end position="255"/>
    </location>
</feature>
<feature type="compositionally biased region" description="Basic and acidic residues" evidence="2">
    <location>
        <begin position="221"/>
        <end position="232"/>
    </location>
</feature>
<feature type="region of interest" description="Disordered" evidence="2">
    <location>
        <begin position="221"/>
        <end position="255"/>
    </location>
</feature>
<dbReference type="VEuPathDB" id="FungiDB:I302_05049"/>